<dbReference type="Pfam" id="PF01035">
    <property type="entry name" value="DNA_binding_1"/>
    <property type="match status" value="1"/>
</dbReference>
<comment type="catalytic activity">
    <reaction evidence="8">
        <text>a 6-O-methyl-2'-deoxyguanosine in DNA + L-cysteinyl-[protein] = S-methyl-L-cysteinyl-[protein] + a 2'-deoxyguanosine in DNA</text>
        <dbReference type="Rhea" id="RHEA:24000"/>
        <dbReference type="Rhea" id="RHEA-COMP:10131"/>
        <dbReference type="Rhea" id="RHEA-COMP:10132"/>
        <dbReference type="Rhea" id="RHEA-COMP:11367"/>
        <dbReference type="Rhea" id="RHEA-COMP:11368"/>
        <dbReference type="ChEBI" id="CHEBI:29950"/>
        <dbReference type="ChEBI" id="CHEBI:82612"/>
        <dbReference type="ChEBI" id="CHEBI:85445"/>
        <dbReference type="ChEBI" id="CHEBI:85448"/>
        <dbReference type="EC" id="2.1.1.63"/>
    </reaction>
</comment>
<protein>
    <recommendedName>
        <fullName evidence="3">methylated-DNA--[protein]-cysteine S-methyltransferase</fullName>
        <ecNumber evidence="3">2.1.1.63</ecNumber>
    </recommendedName>
</protein>
<evidence type="ECO:0000256" key="1">
    <source>
        <dbReference type="ARBA" id="ARBA00001286"/>
    </source>
</evidence>
<proteinExistence type="inferred from homology"/>
<evidence type="ECO:0000256" key="8">
    <source>
        <dbReference type="ARBA" id="ARBA00049348"/>
    </source>
</evidence>
<evidence type="ECO:0000313" key="11">
    <source>
        <dbReference type="Proteomes" id="UP000199518"/>
    </source>
</evidence>
<dbReference type="PROSITE" id="PS00374">
    <property type="entry name" value="MGMT"/>
    <property type="match status" value="1"/>
</dbReference>
<dbReference type="GO" id="GO:0032259">
    <property type="term" value="P:methylation"/>
    <property type="evidence" value="ECO:0007669"/>
    <property type="project" value="UniProtKB-KW"/>
</dbReference>
<evidence type="ECO:0000259" key="9">
    <source>
        <dbReference type="Pfam" id="PF01035"/>
    </source>
</evidence>
<name>A0A1I3JUZ8_9PLAN</name>
<evidence type="ECO:0000313" key="10">
    <source>
        <dbReference type="EMBL" id="SFI64072.1"/>
    </source>
</evidence>
<dbReference type="FunFam" id="1.10.10.10:FF:000214">
    <property type="entry name" value="Methylated-DNA--protein-cysteine methyltransferase"/>
    <property type="match status" value="1"/>
</dbReference>
<evidence type="ECO:0000256" key="3">
    <source>
        <dbReference type="ARBA" id="ARBA00011918"/>
    </source>
</evidence>
<dbReference type="InterPro" id="IPR036217">
    <property type="entry name" value="MethylDNA_cys_MeTrfase_DNAb"/>
</dbReference>
<dbReference type="SUPFAM" id="SSF46767">
    <property type="entry name" value="Methylated DNA-protein cysteine methyltransferase, C-terminal domain"/>
    <property type="match status" value="1"/>
</dbReference>
<evidence type="ECO:0000256" key="7">
    <source>
        <dbReference type="ARBA" id="ARBA00023204"/>
    </source>
</evidence>
<dbReference type="GO" id="GO:0003908">
    <property type="term" value="F:methylated-DNA-[protein]-cysteine S-methyltransferase activity"/>
    <property type="evidence" value="ECO:0007669"/>
    <property type="project" value="UniProtKB-EC"/>
</dbReference>
<keyword evidence="7" id="KW-0234">DNA repair</keyword>
<dbReference type="AlphaFoldDB" id="A0A1I3JUZ8"/>
<dbReference type="EMBL" id="FOQD01000011">
    <property type="protein sequence ID" value="SFI64072.1"/>
    <property type="molecule type" value="Genomic_DNA"/>
</dbReference>
<dbReference type="EC" id="2.1.1.63" evidence="3"/>
<dbReference type="GO" id="GO:0006281">
    <property type="term" value="P:DNA repair"/>
    <property type="evidence" value="ECO:0007669"/>
    <property type="project" value="UniProtKB-KW"/>
</dbReference>
<dbReference type="Proteomes" id="UP000199518">
    <property type="component" value="Unassembled WGS sequence"/>
</dbReference>
<accession>A0A1I3JUZ8</accession>
<evidence type="ECO:0000256" key="4">
    <source>
        <dbReference type="ARBA" id="ARBA00022603"/>
    </source>
</evidence>
<comment type="similarity">
    <text evidence="2">Belongs to the MGMT family.</text>
</comment>
<dbReference type="InterPro" id="IPR014048">
    <property type="entry name" value="MethylDNA_cys_MeTrfase_DNA-bd"/>
</dbReference>
<keyword evidence="5 10" id="KW-0808">Transferase</keyword>
<dbReference type="InterPro" id="IPR036388">
    <property type="entry name" value="WH-like_DNA-bd_sf"/>
</dbReference>
<comment type="catalytic activity">
    <reaction evidence="1">
        <text>a 4-O-methyl-thymidine in DNA + L-cysteinyl-[protein] = a thymidine in DNA + S-methyl-L-cysteinyl-[protein]</text>
        <dbReference type="Rhea" id="RHEA:53428"/>
        <dbReference type="Rhea" id="RHEA-COMP:10131"/>
        <dbReference type="Rhea" id="RHEA-COMP:10132"/>
        <dbReference type="Rhea" id="RHEA-COMP:13555"/>
        <dbReference type="Rhea" id="RHEA-COMP:13556"/>
        <dbReference type="ChEBI" id="CHEBI:29950"/>
        <dbReference type="ChEBI" id="CHEBI:82612"/>
        <dbReference type="ChEBI" id="CHEBI:137386"/>
        <dbReference type="ChEBI" id="CHEBI:137387"/>
        <dbReference type="EC" id="2.1.1.63"/>
    </reaction>
</comment>
<evidence type="ECO:0000256" key="6">
    <source>
        <dbReference type="ARBA" id="ARBA00022763"/>
    </source>
</evidence>
<evidence type="ECO:0000256" key="5">
    <source>
        <dbReference type="ARBA" id="ARBA00022679"/>
    </source>
</evidence>
<keyword evidence="11" id="KW-1185">Reference proteome</keyword>
<sequence>MQTLIVENRADVDNAVAACIFQTDLGWFGLRGTENGLTALTFGHAGRTDVVRVLRQDAEEGDLPRWMEHAVELLQQFSRGESVDLTEIPLDISHRTPFERRVREQLARIGYGQTISYGELAAAAGKPGAARAVGTVMSKNPVPLVIPCHRVLAAGGKLGGYSAPSGLAMKRRLLDMESLACGQSRE</sequence>
<keyword evidence="4 10" id="KW-0489">Methyltransferase</keyword>
<dbReference type="RefSeq" id="WP_175517514.1">
    <property type="nucleotide sequence ID" value="NZ_FOQD01000011.1"/>
</dbReference>
<dbReference type="PANTHER" id="PTHR10815:SF13">
    <property type="entry name" value="METHYLATED-DNA--PROTEIN-CYSTEINE METHYLTRANSFERASE"/>
    <property type="match status" value="1"/>
</dbReference>
<dbReference type="InterPro" id="IPR001497">
    <property type="entry name" value="MethylDNA_cys_MeTrfase_AS"/>
</dbReference>
<reference evidence="11" key="1">
    <citation type="submission" date="2016-10" db="EMBL/GenBank/DDBJ databases">
        <authorList>
            <person name="Varghese N."/>
            <person name="Submissions S."/>
        </authorList>
    </citation>
    <scope>NUCLEOTIDE SEQUENCE [LARGE SCALE GENOMIC DNA]</scope>
    <source>
        <strain evidence="11">DSM 26348</strain>
    </source>
</reference>
<evidence type="ECO:0000256" key="2">
    <source>
        <dbReference type="ARBA" id="ARBA00008711"/>
    </source>
</evidence>
<dbReference type="STRING" id="1576369.SAMN05421753_11122"/>
<feature type="domain" description="Methylated-DNA-[protein]-cysteine S-methyltransferase DNA binding" evidence="9">
    <location>
        <begin position="97"/>
        <end position="178"/>
    </location>
</feature>
<dbReference type="NCBIfam" id="TIGR00589">
    <property type="entry name" value="ogt"/>
    <property type="match status" value="1"/>
</dbReference>
<organism evidence="10 11">
    <name type="scientific">Planctomicrobium piriforme</name>
    <dbReference type="NCBI Taxonomy" id="1576369"/>
    <lineage>
        <taxon>Bacteria</taxon>
        <taxon>Pseudomonadati</taxon>
        <taxon>Planctomycetota</taxon>
        <taxon>Planctomycetia</taxon>
        <taxon>Planctomycetales</taxon>
        <taxon>Planctomycetaceae</taxon>
        <taxon>Planctomicrobium</taxon>
    </lineage>
</organism>
<dbReference type="PANTHER" id="PTHR10815">
    <property type="entry name" value="METHYLATED-DNA--PROTEIN-CYSTEINE METHYLTRANSFERASE"/>
    <property type="match status" value="1"/>
</dbReference>
<dbReference type="Gene3D" id="1.10.10.10">
    <property type="entry name" value="Winged helix-like DNA-binding domain superfamily/Winged helix DNA-binding domain"/>
    <property type="match status" value="1"/>
</dbReference>
<keyword evidence="6" id="KW-0227">DNA damage</keyword>
<gene>
    <name evidence="10" type="ORF">SAMN05421753_11122</name>
</gene>
<dbReference type="CDD" id="cd06445">
    <property type="entry name" value="ATase"/>
    <property type="match status" value="1"/>
</dbReference>